<organism evidence="6">
    <name type="scientific">Medioppia subpectinata</name>
    <dbReference type="NCBI Taxonomy" id="1979941"/>
    <lineage>
        <taxon>Eukaryota</taxon>
        <taxon>Metazoa</taxon>
        <taxon>Ecdysozoa</taxon>
        <taxon>Arthropoda</taxon>
        <taxon>Chelicerata</taxon>
        <taxon>Arachnida</taxon>
        <taxon>Acari</taxon>
        <taxon>Acariformes</taxon>
        <taxon>Sarcoptiformes</taxon>
        <taxon>Oribatida</taxon>
        <taxon>Brachypylina</taxon>
        <taxon>Oppioidea</taxon>
        <taxon>Oppiidae</taxon>
        <taxon>Medioppia</taxon>
    </lineage>
</organism>
<evidence type="ECO:0000256" key="4">
    <source>
        <dbReference type="SAM" id="Coils"/>
    </source>
</evidence>
<dbReference type="Pfam" id="PF00488">
    <property type="entry name" value="MutS_V"/>
    <property type="match status" value="1"/>
</dbReference>
<dbReference type="EMBL" id="CAJPIZ010003111">
    <property type="protein sequence ID" value="CAG2105926.1"/>
    <property type="molecule type" value="Genomic_DNA"/>
</dbReference>
<dbReference type="InterPro" id="IPR045076">
    <property type="entry name" value="MutS"/>
</dbReference>
<dbReference type="EMBL" id="OC857686">
    <property type="protein sequence ID" value="CAD7625496.1"/>
    <property type="molecule type" value="Genomic_DNA"/>
</dbReference>
<dbReference type="GO" id="GO:0006298">
    <property type="term" value="P:mismatch repair"/>
    <property type="evidence" value="ECO:0007669"/>
    <property type="project" value="InterPro"/>
</dbReference>
<keyword evidence="7" id="KW-1185">Reference proteome</keyword>
<evidence type="ECO:0000256" key="2">
    <source>
        <dbReference type="ARBA" id="ARBA00022840"/>
    </source>
</evidence>
<feature type="coiled-coil region" evidence="4">
    <location>
        <begin position="1"/>
        <end position="28"/>
    </location>
</feature>
<keyword evidence="3" id="KW-0238">DNA-binding</keyword>
<evidence type="ECO:0000259" key="5">
    <source>
        <dbReference type="SMART" id="SM00534"/>
    </source>
</evidence>
<keyword evidence="1" id="KW-0547">Nucleotide-binding</keyword>
<gene>
    <name evidence="6" type="ORF">OSB1V03_LOCUS5930</name>
</gene>
<dbReference type="GO" id="GO:0005524">
    <property type="term" value="F:ATP binding"/>
    <property type="evidence" value="ECO:0007669"/>
    <property type="project" value="UniProtKB-KW"/>
</dbReference>
<dbReference type="Gene3D" id="3.40.50.300">
    <property type="entry name" value="P-loop containing nucleotide triphosphate hydrolases"/>
    <property type="match status" value="1"/>
</dbReference>
<dbReference type="GO" id="GO:0032301">
    <property type="term" value="C:MutSalpha complex"/>
    <property type="evidence" value="ECO:0007669"/>
    <property type="project" value="TreeGrafter"/>
</dbReference>
<name>A0A7R9PYZ7_9ACAR</name>
<dbReference type="InterPro" id="IPR000432">
    <property type="entry name" value="DNA_mismatch_repair_MutS_C"/>
</dbReference>
<dbReference type="SMART" id="SM00534">
    <property type="entry name" value="MUTSac"/>
    <property type="match status" value="1"/>
</dbReference>
<keyword evidence="4" id="KW-0175">Coiled coil</keyword>
<proteinExistence type="predicted"/>
<sequence>MRFVDKKLRKLNDEYISVREEYEKMQNDLSKDIIADTAKYSDAIKDLDILLTYLDVMVGLASASLAPSIAYVRPKLLPKGSGKIDVKQVRHPCLELQDNFSYIANDVSFDSETGKFYFITGPNMGGKSTYIRSVALCVLMAQMGSYVPAESATISIVDSIFTRSGEDIGDNMNANDSVAEEEPKLDLLTRFVTSLSQSLTKWFMRRSGSRGWVYRVRVLYNDPFQWQLVKSWLFFGAGVIIAREIAAIDLSPNPLPTV</sequence>
<reference evidence="6" key="1">
    <citation type="submission" date="2020-11" db="EMBL/GenBank/DDBJ databases">
        <authorList>
            <person name="Tran Van P."/>
        </authorList>
    </citation>
    <scope>NUCLEOTIDE SEQUENCE</scope>
</reference>
<dbReference type="OrthoDB" id="6016677at2759"/>
<evidence type="ECO:0000313" key="7">
    <source>
        <dbReference type="Proteomes" id="UP000759131"/>
    </source>
</evidence>
<dbReference type="InterPro" id="IPR027417">
    <property type="entry name" value="P-loop_NTPase"/>
</dbReference>
<dbReference type="GO" id="GO:0030983">
    <property type="term" value="F:mismatched DNA binding"/>
    <property type="evidence" value="ECO:0007669"/>
    <property type="project" value="InterPro"/>
</dbReference>
<dbReference type="Gene3D" id="1.10.1420.10">
    <property type="match status" value="1"/>
</dbReference>
<dbReference type="GO" id="GO:0006312">
    <property type="term" value="P:mitotic recombination"/>
    <property type="evidence" value="ECO:0007669"/>
    <property type="project" value="TreeGrafter"/>
</dbReference>
<accession>A0A7R9PYZ7</accession>
<protein>
    <recommendedName>
        <fullName evidence="5">DNA mismatch repair proteins mutS family domain-containing protein</fullName>
    </recommendedName>
</protein>
<dbReference type="GO" id="GO:0140664">
    <property type="term" value="F:ATP-dependent DNA damage sensor activity"/>
    <property type="evidence" value="ECO:0007669"/>
    <property type="project" value="InterPro"/>
</dbReference>
<dbReference type="PANTHER" id="PTHR11361">
    <property type="entry name" value="DNA MISMATCH REPAIR PROTEIN MUTS FAMILY MEMBER"/>
    <property type="match status" value="1"/>
</dbReference>
<dbReference type="PANTHER" id="PTHR11361:SF35">
    <property type="entry name" value="DNA MISMATCH REPAIR PROTEIN MSH2"/>
    <property type="match status" value="1"/>
</dbReference>
<evidence type="ECO:0000256" key="1">
    <source>
        <dbReference type="ARBA" id="ARBA00022741"/>
    </source>
</evidence>
<evidence type="ECO:0000313" key="6">
    <source>
        <dbReference type="EMBL" id="CAD7625496.1"/>
    </source>
</evidence>
<evidence type="ECO:0000256" key="3">
    <source>
        <dbReference type="ARBA" id="ARBA00023125"/>
    </source>
</evidence>
<dbReference type="SUPFAM" id="SSF48334">
    <property type="entry name" value="DNA repair protein MutS, domain III"/>
    <property type="match status" value="1"/>
</dbReference>
<dbReference type="InterPro" id="IPR036187">
    <property type="entry name" value="DNA_mismatch_repair_MutS_sf"/>
</dbReference>
<feature type="domain" description="DNA mismatch repair proteins mutS family" evidence="5">
    <location>
        <begin position="114"/>
        <end position="251"/>
    </location>
</feature>
<dbReference type="SUPFAM" id="SSF52540">
    <property type="entry name" value="P-loop containing nucleoside triphosphate hydrolases"/>
    <property type="match status" value="1"/>
</dbReference>
<dbReference type="AlphaFoldDB" id="A0A7R9PYZ7"/>
<dbReference type="Proteomes" id="UP000759131">
    <property type="component" value="Unassembled WGS sequence"/>
</dbReference>
<keyword evidence="2" id="KW-0067">ATP-binding</keyword>